<dbReference type="STRING" id="887144.BJF91_00120"/>
<keyword evidence="3" id="KW-0145">Chemotaxis</keyword>
<dbReference type="InterPro" id="IPR033480">
    <property type="entry name" value="sCache_2"/>
</dbReference>
<evidence type="ECO:0000256" key="9">
    <source>
        <dbReference type="SAM" id="Coils"/>
    </source>
</evidence>
<evidence type="ECO:0000256" key="6">
    <source>
        <dbReference type="ARBA" id="ARBA00023136"/>
    </source>
</evidence>
<dbReference type="FunFam" id="1.10.287.950:FF:000001">
    <property type="entry name" value="Methyl-accepting chemotaxis sensory transducer"/>
    <property type="match status" value="1"/>
</dbReference>
<dbReference type="Gene3D" id="6.10.340.10">
    <property type="match status" value="1"/>
</dbReference>
<dbReference type="GO" id="GO:0007165">
    <property type="term" value="P:signal transduction"/>
    <property type="evidence" value="ECO:0007669"/>
    <property type="project" value="UniProtKB-KW"/>
</dbReference>
<keyword evidence="6 11" id="KW-0472">Membrane</keyword>
<dbReference type="GO" id="GO:0006935">
    <property type="term" value="P:chemotaxis"/>
    <property type="evidence" value="ECO:0007669"/>
    <property type="project" value="UniProtKB-KW"/>
</dbReference>
<feature type="domain" description="HAMP" evidence="13">
    <location>
        <begin position="291"/>
        <end position="342"/>
    </location>
</feature>
<dbReference type="GO" id="GO:0005886">
    <property type="term" value="C:plasma membrane"/>
    <property type="evidence" value="ECO:0007669"/>
    <property type="project" value="UniProtKB-SubCell"/>
</dbReference>
<dbReference type="PANTHER" id="PTHR43531:SF11">
    <property type="entry name" value="METHYL-ACCEPTING CHEMOTAXIS PROTEIN 3"/>
    <property type="match status" value="1"/>
</dbReference>
<reference evidence="14 17" key="2">
    <citation type="submission" date="2020-08" db="EMBL/GenBank/DDBJ databases">
        <title>Genomic Encyclopedia of Type Strains, Phase IV (KMG-IV): sequencing the most valuable type-strain genomes for metagenomic binning, comparative biology and taxonomic classification.</title>
        <authorList>
            <person name="Goeker M."/>
        </authorList>
    </citation>
    <scope>NUCLEOTIDE SEQUENCE [LARGE SCALE GENOMIC DNA]</scope>
    <source>
        <strain evidence="14 17">DSM 100021</strain>
    </source>
</reference>
<keyword evidence="2" id="KW-1003">Cell membrane</keyword>
<dbReference type="SUPFAM" id="SSF58104">
    <property type="entry name" value="Methyl-accepting chemotaxis protein (MCP) signaling domain"/>
    <property type="match status" value="1"/>
</dbReference>
<proteinExistence type="inferred from homology"/>
<dbReference type="InterPro" id="IPR003660">
    <property type="entry name" value="HAMP_dom"/>
</dbReference>
<evidence type="ECO:0000313" key="14">
    <source>
        <dbReference type="EMBL" id="MBB4009327.1"/>
    </source>
</evidence>
<comment type="similarity">
    <text evidence="7">Belongs to the methyl-accepting chemotaxis (MCP) protein family.</text>
</comment>
<evidence type="ECO:0000256" key="11">
    <source>
        <dbReference type="SAM" id="Phobius"/>
    </source>
</evidence>
<evidence type="ECO:0000256" key="3">
    <source>
        <dbReference type="ARBA" id="ARBA00022500"/>
    </source>
</evidence>
<dbReference type="Proteomes" id="UP000544107">
    <property type="component" value="Unassembled WGS sequence"/>
</dbReference>
<keyword evidence="16" id="KW-1185">Reference proteome</keyword>
<dbReference type="Gene3D" id="1.10.287.950">
    <property type="entry name" value="Methyl-accepting chemotaxis protein"/>
    <property type="match status" value="1"/>
</dbReference>
<evidence type="ECO:0000313" key="16">
    <source>
        <dbReference type="Proteomes" id="UP000185598"/>
    </source>
</evidence>
<dbReference type="Proteomes" id="UP000185598">
    <property type="component" value="Unassembled WGS sequence"/>
</dbReference>
<evidence type="ECO:0000256" key="10">
    <source>
        <dbReference type="SAM" id="MobiDB-lite"/>
    </source>
</evidence>
<evidence type="ECO:0000256" key="7">
    <source>
        <dbReference type="ARBA" id="ARBA00029447"/>
    </source>
</evidence>
<keyword evidence="9" id="KW-0175">Coiled coil</keyword>
<evidence type="ECO:0000256" key="1">
    <source>
        <dbReference type="ARBA" id="ARBA00004651"/>
    </source>
</evidence>
<dbReference type="EMBL" id="JACIED010000004">
    <property type="protein sequence ID" value="MBB4009327.1"/>
    <property type="molecule type" value="Genomic_DNA"/>
</dbReference>
<dbReference type="PROSITE" id="PS50111">
    <property type="entry name" value="CHEMOTAXIS_TRANSDUC_2"/>
    <property type="match status" value="1"/>
</dbReference>
<evidence type="ECO:0000256" key="2">
    <source>
        <dbReference type="ARBA" id="ARBA00022475"/>
    </source>
</evidence>
<feature type="region of interest" description="Disordered" evidence="10">
    <location>
        <begin position="258"/>
        <end position="291"/>
    </location>
</feature>
<sequence>MKNMRLSRQLFSLVAMLVCGFAAVLYFQIRTSSHSIIEQRYDMQRIQTESAVSILKMYYEREQKGEMTRQAAQAAAFDTLSAIRYQPDGYMFAYDYDGVRLAYPNKTGVGTNQIAVKDKNGLALISELIKAGRGGGGFVEYNWNRLNTPADTVYPKVGYALAFEPWKMVVGTGAYLDDLENYIQSDVNKTITAALCVLLATLAVAYLVIKSVTGALGDLRGALLDVANDSTDFVVPHIERENEIGAMAKATEVLQQKARERHAMAARQEEQQKELDGERQRNLDRQHEEAAQQARVVSTIGAALSRLAKGDLAVRCADLGGTYEELRRNFNEALSMLEEALLRVRRKSQEIGVSKDEIRRASRELAQRTEHQAANLEETSAALDELTVAIRQTSEGAREAANRVQTVSHEAQQSDDVVNRAIEAMSSIKKSSEEITKIIGVIDEIAFQTNLLALNAGVEAARAGESGKGFAVVAQEVRELAQRSAAAAKEIKEQIARSSDQVQQGVDLVGDTGSALRRISQQITQANDVVSRIAASAAEQDTTLRSISSALNQLDSATQKNAAMAQETTGSAEVLDADAGELLHLIDEFRLSGGSQPGAALHAIPPVRLVG</sequence>
<dbReference type="Pfam" id="PF17200">
    <property type="entry name" value="sCache_2"/>
    <property type="match status" value="1"/>
</dbReference>
<dbReference type="Pfam" id="PF00015">
    <property type="entry name" value="MCPsignal"/>
    <property type="match status" value="1"/>
</dbReference>
<keyword evidence="4 11" id="KW-0812">Transmembrane</keyword>
<evidence type="ECO:0000259" key="12">
    <source>
        <dbReference type="PROSITE" id="PS50111"/>
    </source>
</evidence>
<accession>A0A1Q9A1G2</accession>
<comment type="caution">
    <text evidence="15">The sequence shown here is derived from an EMBL/GenBank/DDBJ whole genome shotgun (WGS) entry which is preliminary data.</text>
</comment>
<feature type="coiled-coil region" evidence="9">
    <location>
        <begin position="323"/>
        <end position="386"/>
    </location>
</feature>
<dbReference type="SMART" id="SM01049">
    <property type="entry name" value="Cache_2"/>
    <property type="match status" value="1"/>
</dbReference>
<keyword evidence="5 11" id="KW-1133">Transmembrane helix</keyword>
<evidence type="ECO:0000313" key="17">
    <source>
        <dbReference type="Proteomes" id="UP000544107"/>
    </source>
</evidence>
<feature type="compositionally biased region" description="Basic and acidic residues" evidence="10">
    <location>
        <begin position="258"/>
        <end position="290"/>
    </location>
</feature>
<feature type="domain" description="Methyl-accepting transducer" evidence="12">
    <location>
        <begin position="347"/>
        <end position="576"/>
    </location>
</feature>
<dbReference type="OrthoDB" id="3378718at2"/>
<evidence type="ECO:0000259" key="13">
    <source>
        <dbReference type="PROSITE" id="PS50885"/>
    </source>
</evidence>
<dbReference type="PANTHER" id="PTHR43531">
    <property type="entry name" value="PROTEIN ICFG"/>
    <property type="match status" value="1"/>
</dbReference>
<evidence type="ECO:0000256" key="4">
    <source>
        <dbReference type="ARBA" id="ARBA00022692"/>
    </source>
</evidence>
<reference evidence="15 16" key="1">
    <citation type="submission" date="2016-09" db="EMBL/GenBank/DDBJ databases">
        <title>Rhizobium oryziradicis sp. nov., isolated from the root of rice.</title>
        <authorList>
            <person name="Zhao J."/>
            <person name="Zhang X."/>
        </authorList>
    </citation>
    <scope>NUCLEOTIDE SEQUENCE [LARGE SCALE GENOMIC DNA]</scope>
    <source>
        <strain evidence="15 16">14971</strain>
    </source>
</reference>
<keyword evidence="8" id="KW-0807">Transducer</keyword>
<dbReference type="Gene3D" id="3.30.450.20">
    <property type="entry name" value="PAS domain"/>
    <property type="match status" value="1"/>
</dbReference>
<dbReference type="InterPro" id="IPR051310">
    <property type="entry name" value="MCP_chemotaxis"/>
</dbReference>
<organism evidence="15 16">
    <name type="scientific">Allorhizobium taibaishanense</name>
    <dbReference type="NCBI Taxonomy" id="887144"/>
    <lineage>
        <taxon>Bacteria</taxon>
        <taxon>Pseudomonadati</taxon>
        <taxon>Pseudomonadota</taxon>
        <taxon>Alphaproteobacteria</taxon>
        <taxon>Hyphomicrobiales</taxon>
        <taxon>Rhizobiaceae</taxon>
        <taxon>Rhizobium/Agrobacterium group</taxon>
        <taxon>Allorhizobium</taxon>
    </lineage>
</organism>
<dbReference type="InterPro" id="IPR004089">
    <property type="entry name" value="MCPsignal_dom"/>
</dbReference>
<dbReference type="CDD" id="cd11386">
    <property type="entry name" value="MCP_signal"/>
    <property type="match status" value="1"/>
</dbReference>
<comment type="subcellular location">
    <subcellularLocation>
        <location evidence="1">Cell membrane</location>
        <topology evidence="1">Multi-pass membrane protein</topology>
    </subcellularLocation>
</comment>
<dbReference type="AlphaFoldDB" id="A0A1Q9A1G2"/>
<evidence type="ECO:0000256" key="5">
    <source>
        <dbReference type="ARBA" id="ARBA00022989"/>
    </source>
</evidence>
<gene>
    <name evidence="15" type="ORF">BJF91_00120</name>
    <name evidence="14" type="ORF">GGQ71_003609</name>
</gene>
<evidence type="ECO:0000256" key="8">
    <source>
        <dbReference type="PROSITE-ProRule" id="PRU00284"/>
    </source>
</evidence>
<dbReference type="SMART" id="SM00304">
    <property type="entry name" value="HAMP"/>
    <property type="match status" value="2"/>
</dbReference>
<name>A0A1Q9A1G2_9HYPH</name>
<dbReference type="PROSITE" id="PS50885">
    <property type="entry name" value="HAMP"/>
    <property type="match status" value="1"/>
</dbReference>
<evidence type="ECO:0000313" key="15">
    <source>
        <dbReference type="EMBL" id="OLP48417.1"/>
    </source>
</evidence>
<dbReference type="EMBL" id="MKIN01000023">
    <property type="protein sequence ID" value="OLP48417.1"/>
    <property type="molecule type" value="Genomic_DNA"/>
</dbReference>
<dbReference type="SMART" id="SM00283">
    <property type="entry name" value="MA"/>
    <property type="match status" value="1"/>
</dbReference>
<dbReference type="RefSeq" id="WP_075615734.1">
    <property type="nucleotide sequence ID" value="NZ_JACIED010000004.1"/>
</dbReference>
<protein>
    <submittedName>
        <fullName evidence="14 15">Chemotaxis protein</fullName>
    </submittedName>
</protein>
<feature type="transmembrane region" description="Helical" evidence="11">
    <location>
        <begin position="191"/>
        <end position="209"/>
    </location>
</feature>